<dbReference type="RefSeq" id="WP_198746365.1">
    <property type="nucleotide sequence ID" value="NZ_JAEHTE010000001.1"/>
</dbReference>
<comment type="caution">
    <text evidence="1">The sequence shown here is derived from an EMBL/GenBank/DDBJ whole genome shotgun (WGS) entry which is preliminary data.</text>
</comment>
<evidence type="ECO:0000313" key="1">
    <source>
        <dbReference type="EMBL" id="MBI6882757.1"/>
    </source>
</evidence>
<sequence>MSELEINERGVPQYPKGHAGRLLATLAAIDLLADATAIRIAEYTGLSKGNIDTYVKVLNTQFGTSIVKEGSAYKIHEWGSVLQKNGVRKYLIRSDK</sequence>
<dbReference type="Proteomes" id="UP000637061">
    <property type="component" value="Unassembled WGS sequence"/>
</dbReference>
<dbReference type="EMBL" id="JAEHTE010000001">
    <property type="protein sequence ID" value="MBI6882757.1"/>
    <property type="molecule type" value="Genomic_DNA"/>
</dbReference>
<evidence type="ECO:0000313" key="2">
    <source>
        <dbReference type="Proteomes" id="UP000637061"/>
    </source>
</evidence>
<protein>
    <submittedName>
        <fullName evidence="1">Uncharacterized protein</fullName>
    </submittedName>
</protein>
<proteinExistence type="predicted"/>
<dbReference type="AlphaFoldDB" id="A0A8I1JGF2"/>
<name>A0A8I1JGF2_PSEPU</name>
<gene>
    <name evidence="1" type="ORF">JEU22_02430</name>
</gene>
<accession>A0A8I1JGF2</accession>
<reference evidence="1" key="1">
    <citation type="submission" date="2020-12" db="EMBL/GenBank/DDBJ databases">
        <title>Enhanced detection system for hospital associated transmission using whole genome sequencing surveillance.</title>
        <authorList>
            <person name="Harrison L.H."/>
            <person name="Van Tyne D."/>
            <person name="Marsh J.W."/>
            <person name="Griffith M.P."/>
            <person name="Snyder D.J."/>
            <person name="Cooper V.S."/>
            <person name="Mustapha M."/>
        </authorList>
    </citation>
    <scope>NUCLEOTIDE SEQUENCE</scope>
    <source>
        <strain evidence="1">PSB00042</strain>
    </source>
</reference>
<organism evidence="1 2">
    <name type="scientific">Pseudomonas putida</name>
    <name type="common">Arthrobacter siderocapsulatus</name>
    <dbReference type="NCBI Taxonomy" id="303"/>
    <lineage>
        <taxon>Bacteria</taxon>
        <taxon>Pseudomonadati</taxon>
        <taxon>Pseudomonadota</taxon>
        <taxon>Gammaproteobacteria</taxon>
        <taxon>Pseudomonadales</taxon>
        <taxon>Pseudomonadaceae</taxon>
        <taxon>Pseudomonas</taxon>
    </lineage>
</organism>